<protein>
    <submittedName>
        <fullName evidence="1">Glutaminyl-peptide cyclotransferase</fullName>
    </submittedName>
</protein>
<dbReference type="AlphaFoldDB" id="A0A7I7QYG4"/>
<evidence type="ECO:0000313" key="1">
    <source>
        <dbReference type="EMBL" id="BBY31315.1"/>
    </source>
</evidence>
<evidence type="ECO:0000313" key="2">
    <source>
        <dbReference type="Proteomes" id="UP000467193"/>
    </source>
</evidence>
<keyword evidence="2" id="KW-1185">Reference proteome</keyword>
<dbReference type="Gene3D" id="2.130.10.10">
    <property type="entry name" value="YVTN repeat-like/Quinoprotein amine dehydrogenase"/>
    <property type="match status" value="1"/>
</dbReference>
<dbReference type="PANTHER" id="PTHR31270:SF1">
    <property type="entry name" value="GLUTAMINYL-PEPTIDE CYCLOTRANSFERASE"/>
    <property type="match status" value="1"/>
</dbReference>
<dbReference type="KEGG" id="msei:MSEDJ_54110"/>
<keyword evidence="1" id="KW-0808">Transferase</keyword>
<proteinExistence type="predicted"/>
<name>A0A7I7QYG4_9MYCO</name>
<organism evidence="1 2">
    <name type="scientific">Mycolicibacterium sediminis</name>
    <dbReference type="NCBI Taxonomy" id="1286180"/>
    <lineage>
        <taxon>Bacteria</taxon>
        <taxon>Bacillati</taxon>
        <taxon>Actinomycetota</taxon>
        <taxon>Actinomycetes</taxon>
        <taxon>Mycobacteriales</taxon>
        <taxon>Mycobacteriaceae</taxon>
        <taxon>Mycolicibacterium</taxon>
    </lineage>
</organism>
<dbReference type="PANTHER" id="PTHR31270">
    <property type="entry name" value="GLUTAMINYL-PEPTIDE CYCLOTRANSFERASE"/>
    <property type="match status" value="1"/>
</dbReference>
<dbReference type="SUPFAM" id="SSF50969">
    <property type="entry name" value="YVTN repeat-like/Quinoprotein amine dehydrogenase"/>
    <property type="match status" value="1"/>
</dbReference>
<dbReference type="InterPro" id="IPR015943">
    <property type="entry name" value="WD40/YVTN_repeat-like_dom_sf"/>
</dbReference>
<dbReference type="Pfam" id="PF05096">
    <property type="entry name" value="Glu_cyclase_2"/>
    <property type="match status" value="1"/>
</dbReference>
<accession>A0A7I7QYG4</accession>
<sequence>MLQTTWSPTTRALSVVVELVSLVAVAALVASCGGSTAEKEAEAPPQTGKAVLVNEIPHDPTAFTEGLVLDGSVLYESTGDFGKSTIRTIDPNTGAVTNSVALEPDLFGEGVAAVGDRLWQLTFRNGFAIERDRASLRELQRVPMTGEGWGLCYDGSRLIRSDGTDTLHFHDPNTFAETGTVSVTIDGKPQRRLNELECEDGQVWANVMPSEQIVRIDPESGDVTATVDAAGLLDPVRRSKTDVMNGIAAMGNGEYLLTGKYWPSMFRVRFELQ</sequence>
<reference evidence="1 2" key="1">
    <citation type="journal article" date="2019" name="Emerg. Microbes Infect.">
        <title>Comprehensive subspecies identification of 175 nontuberculous mycobacteria species based on 7547 genomic profiles.</title>
        <authorList>
            <person name="Matsumoto Y."/>
            <person name="Kinjo T."/>
            <person name="Motooka D."/>
            <person name="Nabeya D."/>
            <person name="Jung N."/>
            <person name="Uechi K."/>
            <person name="Horii T."/>
            <person name="Iida T."/>
            <person name="Fujita J."/>
            <person name="Nakamura S."/>
        </authorList>
    </citation>
    <scope>NUCLEOTIDE SEQUENCE [LARGE SCALE GENOMIC DNA]</scope>
    <source>
        <strain evidence="1 2">JCM 17899</strain>
    </source>
</reference>
<dbReference type="EMBL" id="AP022588">
    <property type="protein sequence ID" value="BBY31315.1"/>
    <property type="molecule type" value="Genomic_DNA"/>
</dbReference>
<dbReference type="Proteomes" id="UP000467193">
    <property type="component" value="Chromosome"/>
</dbReference>
<dbReference type="RefSeq" id="WP_163800831.1">
    <property type="nucleotide sequence ID" value="NZ_AP022588.1"/>
</dbReference>
<gene>
    <name evidence="1" type="ORF">MSEDJ_54110</name>
</gene>
<dbReference type="GO" id="GO:0016603">
    <property type="term" value="F:glutaminyl-peptide cyclotransferase activity"/>
    <property type="evidence" value="ECO:0007669"/>
    <property type="project" value="InterPro"/>
</dbReference>
<dbReference type="InterPro" id="IPR007788">
    <property type="entry name" value="QCT"/>
</dbReference>
<dbReference type="InterPro" id="IPR011044">
    <property type="entry name" value="Quino_amine_DH_bsu"/>
</dbReference>